<proteinExistence type="predicted"/>
<accession>A0AAW4PR48</accession>
<protein>
    <recommendedName>
        <fullName evidence="4">Halobacterial output domain-containing protein</fullName>
    </recommendedName>
</protein>
<dbReference type="RefSeq" id="WP_220618571.1">
    <property type="nucleotide sequence ID" value="NZ_RKLR01000003.1"/>
</dbReference>
<gene>
    <name evidence="2" type="ORF">EGH21_11305</name>
</gene>
<evidence type="ECO:0000256" key="1">
    <source>
        <dbReference type="SAM" id="MobiDB-lite"/>
    </source>
</evidence>
<reference evidence="2 3" key="1">
    <citation type="submission" date="2021-06" db="EMBL/GenBank/DDBJ databases">
        <title>Halomicroarcula sp. a new haloarchaeum isolated from saline soil.</title>
        <authorList>
            <person name="Duran-Viseras A."/>
            <person name="Sanchez-Porro C."/>
            <person name="Ventosa A."/>
        </authorList>
    </citation>
    <scope>NUCLEOTIDE SEQUENCE [LARGE SCALE GENOMIC DNA]</scope>
    <source>
        <strain evidence="2 3">F13</strain>
    </source>
</reference>
<evidence type="ECO:0000313" key="2">
    <source>
        <dbReference type="EMBL" id="MBX0323614.1"/>
    </source>
</evidence>
<sequence length="103" mass="11105">MTNTSRADGGTTVDPTDREAVRRHLERFAGPENVTERDDGSLSAEFSRSTYVSVGADGHVATGMPLHAFDAPADRLVFDHDAGELHVEGGSGEETVAYTFRRP</sequence>
<evidence type="ECO:0008006" key="4">
    <source>
        <dbReference type="Google" id="ProtNLM"/>
    </source>
</evidence>
<dbReference type="Proteomes" id="UP001430377">
    <property type="component" value="Unassembled WGS sequence"/>
</dbReference>
<feature type="region of interest" description="Disordered" evidence="1">
    <location>
        <begin position="1"/>
        <end position="21"/>
    </location>
</feature>
<dbReference type="AlphaFoldDB" id="A0AAW4PR48"/>
<dbReference type="EMBL" id="RKLR01000003">
    <property type="protein sequence ID" value="MBX0323614.1"/>
    <property type="molecule type" value="Genomic_DNA"/>
</dbReference>
<evidence type="ECO:0000313" key="3">
    <source>
        <dbReference type="Proteomes" id="UP001430377"/>
    </source>
</evidence>
<organism evidence="2 3">
    <name type="scientific">Haloarcula rubra</name>
    <dbReference type="NCBI Taxonomy" id="2487747"/>
    <lineage>
        <taxon>Archaea</taxon>
        <taxon>Methanobacteriati</taxon>
        <taxon>Methanobacteriota</taxon>
        <taxon>Stenosarchaea group</taxon>
        <taxon>Halobacteria</taxon>
        <taxon>Halobacteriales</taxon>
        <taxon>Haloarculaceae</taxon>
        <taxon>Haloarcula</taxon>
    </lineage>
</organism>
<comment type="caution">
    <text evidence="2">The sequence shown here is derived from an EMBL/GenBank/DDBJ whole genome shotgun (WGS) entry which is preliminary data.</text>
</comment>
<name>A0AAW4PR48_9EURY</name>
<keyword evidence="3" id="KW-1185">Reference proteome</keyword>